<protein>
    <submittedName>
        <fullName evidence="2">Uncharacterized protein</fullName>
    </submittedName>
</protein>
<reference evidence="2" key="1">
    <citation type="submission" date="2021-04" db="EMBL/GenBank/DDBJ databases">
        <title>Genome sequence of Woronichinia naegeliana from Washington state freshwater lake bloom.</title>
        <authorList>
            <person name="Dreher T.W."/>
        </authorList>
    </citation>
    <scope>NUCLEOTIDE SEQUENCE</scope>
    <source>
        <strain evidence="2">WA131</strain>
    </source>
</reference>
<dbReference type="KEGG" id="wna:KA717_06490"/>
<gene>
    <name evidence="2" type="ORF">KA717_06490</name>
</gene>
<evidence type="ECO:0000313" key="2">
    <source>
        <dbReference type="EMBL" id="UXE62424.1"/>
    </source>
</evidence>
<dbReference type="AlphaFoldDB" id="A0A977PX52"/>
<accession>A0A977PX52</accession>
<proteinExistence type="predicted"/>
<feature type="compositionally biased region" description="Basic and acidic residues" evidence="1">
    <location>
        <begin position="19"/>
        <end position="33"/>
    </location>
</feature>
<dbReference type="EMBL" id="CP073041">
    <property type="protein sequence ID" value="UXE62424.1"/>
    <property type="molecule type" value="Genomic_DNA"/>
</dbReference>
<name>A0A977PX52_9CYAN</name>
<sequence length="68" mass="7813">MSINTRELLEIKKGNMGKYRLENNGRNSEDKTINRKNKKKTPTNSELEVSYQLKKLYGLKTDPIGIDG</sequence>
<evidence type="ECO:0000256" key="1">
    <source>
        <dbReference type="SAM" id="MobiDB-lite"/>
    </source>
</evidence>
<feature type="region of interest" description="Disordered" evidence="1">
    <location>
        <begin position="19"/>
        <end position="46"/>
    </location>
</feature>
<organism evidence="2">
    <name type="scientific">Woronichinia naegeliana WA131</name>
    <dbReference type="NCBI Taxonomy" id="2824559"/>
    <lineage>
        <taxon>Bacteria</taxon>
        <taxon>Bacillati</taxon>
        <taxon>Cyanobacteriota</taxon>
        <taxon>Cyanophyceae</taxon>
        <taxon>Synechococcales</taxon>
        <taxon>Coelosphaeriaceae</taxon>
        <taxon>Woronichinia</taxon>
    </lineage>
</organism>
<dbReference type="Proteomes" id="UP001065613">
    <property type="component" value="Chromosome"/>
</dbReference>